<proteinExistence type="predicted"/>
<keyword evidence="1" id="KW-0175">Coiled coil</keyword>
<evidence type="ECO:0000313" key="6">
    <source>
        <dbReference type="Proteomes" id="UP000092631"/>
    </source>
</evidence>
<feature type="domain" description="Transposase TnpC homeodomain" evidence="3">
    <location>
        <begin position="33"/>
        <end position="111"/>
    </location>
</feature>
<evidence type="ECO:0008006" key="7">
    <source>
        <dbReference type="Google" id="ProtNLM"/>
    </source>
</evidence>
<protein>
    <recommendedName>
        <fullName evidence="7">IS66 family transposase</fullName>
    </recommendedName>
</protein>
<reference evidence="6" key="1">
    <citation type="submission" date="2016-04" db="EMBL/GenBank/DDBJ databases">
        <title>Complete Genome Sequences of Twelve Strains of a Stable Defined Moderately Diverse Mouse Microbiota 2 (sDMDMm2).</title>
        <authorList>
            <person name="Uchimura Y."/>
            <person name="Wyss M."/>
            <person name="Brugiroux S."/>
            <person name="Limenitakis J.P."/>
            <person name="Stecher B."/>
            <person name="McCoy K.D."/>
            <person name="Macpherson A.J."/>
        </authorList>
    </citation>
    <scope>NUCLEOTIDE SEQUENCE [LARGE SCALE GENOMIC DNA]</scope>
    <source>
        <strain evidence="6">I48</strain>
    </source>
</reference>
<dbReference type="InterPro" id="IPR024463">
    <property type="entry name" value="Transposase_TnpC_homeodom"/>
</dbReference>
<evidence type="ECO:0000256" key="1">
    <source>
        <dbReference type="SAM" id="Coils"/>
    </source>
</evidence>
<dbReference type="InterPro" id="IPR052344">
    <property type="entry name" value="Transposase-related"/>
</dbReference>
<organism evidence="5 6">
    <name type="scientific">Bacteroides caecimuris</name>
    <dbReference type="NCBI Taxonomy" id="1796613"/>
    <lineage>
        <taxon>Bacteria</taxon>
        <taxon>Pseudomonadati</taxon>
        <taxon>Bacteroidota</taxon>
        <taxon>Bacteroidia</taxon>
        <taxon>Bacteroidales</taxon>
        <taxon>Bacteroidaceae</taxon>
        <taxon>Bacteroides</taxon>
    </lineage>
</organism>
<evidence type="ECO:0000259" key="4">
    <source>
        <dbReference type="Pfam" id="PF13817"/>
    </source>
</evidence>
<gene>
    <name evidence="5" type="ORF">A4V03_04810</name>
</gene>
<evidence type="ECO:0000313" key="5">
    <source>
        <dbReference type="EMBL" id="ANU59678.2"/>
    </source>
</evidence>
<keyword evidence="6" id="KW-1185">Reference proteome</keyword>
<dbReference type="NCBIfam" id="NF033517">
    <property type="entry name" value="transpos_IS66"/>
    <property type="match status" value="1"/>
</dbReference>
<accession>A0A1C7H424</accession>
<dbReference type="PANTHER" id="PTHR33678:SF1">
    <property type="entry name" value="BLL1576 PROTEIN"/>
    <property type="match status" value="1"/>
</dbReference>
<dbReference type="RefSeq" id="WP_065538157.1">
    <property type="nucleotide sequence ID" value="NZ_CAQPWQ010000028.1"/>
</dbReference>
<evidence type="ECO:0000259" key="2">
    <source>
        <dbReference type="Pfam" id="PF03050"/>
    </source>
</evidence>
<dbReference type="InterPro" id="IPR039552">
    <property type="entry name" value="IS66_C"/>
</dbReference>
<dbReference type="Pfam" id="PF13007">
    <property type="entry name" value="LZ_Tnp_IS66"/>
    <property type="match status" value="1"/>
</dbReference>
<feature type="domain" description="Transposase IS66 C-terminal" evidence="4">
    <location>
        <begin position="473"/>
        <end position="511"/>
    </location>
</feature>
<dbReference type="Pfam" id="PF13817">
    <property type="entry name" value="DDE_Tnp_IS66_C"/>
    <property type="match status" value="1"/>
</dbReference>
<sequence length="523" mass="60770">MQMLTEEQEKALLEELEQLRHDKAALISRVSSLEQSLYWLRKKVFGRMSEKNLPLDPNQLFLFSKAEMSSMEISRMKEEVRKSDEEITRTIKVREKPARKPLDTSSLSVEVVDLYPEGTTDAEGRLKDDFIEIGKEESSRLERVPAKLYILKTVRHKVISKSDMEKYPEERQILIHPLPLVPVSKCMAGASVLTDIIIGKFMYHLPFYRLIQQYRESGISISESTMCGWYEMAVEKLRLLYNLLKQKILSSEYIQVDESVVPVLDNEKHKAKKGYEWCVRDGITGDVMFHYDRGSRSGMVARELLGCYHGIVQCDGYAAYEQFEQMKGITLVGCWAHVRRKYVDALEENRTLATQAIHYIGRLYKVESDAGEAGLTAEERKEKRIREAYPLILEFEKWLQDTYLRVLPKSRMGKAIEYTYTLLPRLSRYANDGRIEIDDNRIENAIRPLALGRKNYLFCGNDASAYRAAIVYSLIATCKSAEVDPRIWMEDVLSKIPYYERDEKNMEELLPRNWTKSYQTCSE</sequence>
<name>A0A1C7H424_9BACE</name>
<dbReference type="Pfam" id="PF03050">
    <property type="entry name" value="DDE_Tnp_IS66"/>
    <property type="match status" value="1"/>
</dbReference>
<dbReference type="InterPro" id="IPR004291">
    <property type="entry name" value="Transposase_IS66_central"/>
</dbReference>
<feature type="domain" description="Transposase IS66 central" evidence="2">
    <location>
        <begin position="185"/>
        <end position="465"/>
    </location>
</feature>
<feature type="coiled-coil region" evidence="1">
    <location>
        <begin position="2"/>
        <end position="36"/>
    </location>
</feature>
<evidence type="ECO:0000259" key="3">
    <source>
        <dbReference type="Pfam" id="PF13007"/>
    </source>
</evidence>
<dbReference type="EMBL" id="CP015401">
    <property type="protein sequence ID" value="ANU59678.2"/>
    <property type="molecule type" value="Genomic_DNA"/>
</dbReference>
<dbReference type="OrthoDB" id="9760067at2"/>
<dbReference type="PANTHER" id="PTHR33678">
    <property type="entry name" value="BLL1576 PROTEIN"/>
    <property type="match status" value="1"/>
</dbReference>
<dbReference type="KEGG" id="bcae:A4V03_04810"/>
<dbReference type="Proteomes" id="UP000092631">
    <property type="component" value="Chromosome"/>
</dbReference>
<dbReference type="AlphaFoldDB" id="A0A1C7H424"/>